<keyword evidence="3" id="KW-1185">Reference proteome</keyword>
<organism evidence="2 3">
    <name type="scientific">Micromonospora echinospora</name>
    <name type="common">Micromonospora purpurea</name>
    <dbReference type="NCBI Taxonomy" id="1877"/>
    <lineage>
        <taxon>Bacteria</taxon>
        <taxon>Bacillati</taxon>
        <taxon>Actinomycetota</taxon>
        <taxon>Actinomycetes</taxon>
        <taxon>Micromonosporales</taxon>
        <taxon>Micromonosporaceae</taxon>
        <taxon>Micromonospora</taxon>
    </lineage>
</organism>
<feature type="compositionally biased region" description="Basic and acidic residues" evidence="1">
    <location>
        <begin position="40"/>
        <end position="62"/>
    </location>
</feature>
<accession>A0A1C4XTD8</accession>
<feature type="compositionally biased region" description="Basic and acidic residues" evidence="1">
    <location>
        <begin position="20"/>
        <end position="31"/>
    </location>
</feature>
<evidence type="ECO:0000313" key="2">
    <source>
        <dbReference type="EMBL" id="SCF11642.1"/>
    </source>
</evidence>
<evidence type="ECO:0000256" key="1">
    <source>
        <dbReference type="SAM" id="MobiDB-lite"/>
    </source>
</evidence>
<protein>
    <submittedName>
        <fullName evidence="2">Uncharacterized protein</fullName>
    </submittedName>
</protein>
<dbReference type="OrthoDB" id="3692230at2"/>
<dbReference type="RefSeq" id="WP_088982443.1">
    <property type="nucleotide sequence ID" value="NZ_JBFAII010000009.1"/>
</dbReference>
<sequence>MTDEWSDQDRVASRAVHLLPEERAAGSDDPRAQAQAILAESDRREADRNAAPDTVLERRTSEETVTPIEPPD</sequence>
<dbReference type="EMBL" id="LT607413">
    <property type="protein sequence ID" value="SCF11642.1"/>
    <property type="molecule type" value="Genomic_DNA"/>
</dbReference>
<dbReference type="Proteomes" id="UP000198253">
    <property type="component" value="Chromosome I"/>
</dbReference>
<feature type="region of interest" description="Disordered" evidence="1">
    <location>
        <begin position="20"/>
        <end position="72"/>
    </location>
</feature>
<evidence type="ECO:0000313" key="3">
    <source>
        <dbReference type="Proteomes" id="UP000198253"/>
    </source>
</evidence>
<dbReference type="AlphaFoldDB" id="A0A1C4XTD8"/>
<name>A0A1C4XTD8_MICEC</name>
<reference evidence="3" key="1">
    <citation type="submission" date="2016-06" db="EMBL/GenBank/DDBJ databases">
        <authorList>
            <person name="Varghese N."/>
            <person name="Submissions Spin"/>
        </authorList>
    </citation>
    <scope>NUCLEOTIDE SEQUENCE [LARGE SCALE GENOMIC DNA]</scope>
    <source>
        <strain evidence="3">DSM 43816</strain>
    </source>
</reference>
<gene>
    <name evidence="2" type="ORF">GA0070618_3321</name>
</gene>
<proteinExistence type="predicted"/>
<dbReference type="InParanoid" id="A0A1C4XTD8"/>